<dbReference type="Pfam" id="PF01957">
    <property type="entry name" value="NfeD"/>
    <property type="match status" value="1"/>
</dbReference>
<evidence type="ECO:0000256" key="6">
    <source>
        <dbReference type="SAM" id="Phobius"/>
    </source>
</evidence>
<dbReference type="GO" id="GO:0016020">
    <property type="term" value="C:membrane"/>
    <property type="evidence" value="ECO:0007669"/>
    <property type="project" value="UniProtKB-SubCell"/>
</dbReference>
<dbReference type="AlphaFoldDB" id="A0A286RK68"/>
<keyword evidence="4 6" id="KW-0472">Membrane</keyword>
<feature type="transmembrane region" description="Helical" evidence="6">
    <location>
        <begin position="54"/>
        <end position="75"/>
    </location>
</feature>
<keyword evidence="3 6" id="KW-1133">Transmembrane helix</keyword>
<evidence type="ECO:0000313" key="8">
    <source>
        <dbReference type="EMBL" id="ASV76365.1"/>
    </source>
</evidence>
<comment type="subcellular location">
    <subcellularLocation>
        <location evidence="1">Membrane</location>
        <topology evidence="1">Multi-pass membrane protein</topology>
    </subcellularLocation>
</comment>
<evidence type="ECO:0000313" key="9">
    <source>
        <dbReference type="Proteomes" id="UP000215086"/>
    </source>
</evidence>
<dbReference type="PANTHER" id="PTHR33507">
    <property type="entry name" value="INNER MEMBRANE PROTEIN YBBJ"/>
    <property type="match status" value="1"/>
</dbReference>
<feature type="transmembrane region" description="Helical" evidence="6">
    <location>
        <begin position="29"/>
        <end position="48"/>
    </location>
</feature>
<proteinExistence type="predicted"/>
<feature type="domain" description="NfeD-like C-terminal" evidence="7">
    <location>
        <begin position="106"/>
        <end position="160"/>
    </location>
</feature>
<evidence type="ECO:0000256" key="3">
    <source>
        <dbReference type="ARBA" id="ARBA00022989"/>
    </source>
</evidence>
<feature type="transmembrane region" description="Helical" evidence="6">
    <location>
        <begin position="6"/>
        <end position="24"/>
    </location>
</feature>
<organism evidence="8 9">
    <name type="scientific">Thermogutta terrifontis</name>
    <dbReference type="NCBI Taxonomy" id="1331910"/>
    <lineage>
        <taxon>Bacteria</taxon>
        <taxon>Pseudomonadati</taxon>
        <taxon>Planctomycetota</taxon>
        <taxon>Planctomycetia</taxon>
        <taxon>Pirellulales</taxon>
        <taxon>Thermoguttaceae</taxon>
        <taxon>Thermogutta</taxon>
    </lineage>
</organism>
<evidence type="ECO:0000256" key="1">
    <source>
        <dbReference type="ARBA" id="ARBA00004141"/>
    </source>
</evidence>
<dbReference type="OrthoDB" id="283587at2"/>
<evidence type="ECO:0000256" key="5">
    <source>
        <dbReference type="SAM" id="MobiDB-lite"/>
    </source>
</evidence>
<dbReference type="Gene3D" id="2.40.50.140">
    <property type="entry name" value="Nucleic acid-binding proteins"/>
    <property type="match status" value="1"/>
</dbReference>
<keyword evidence="2 6" id="KW-0812">Transmembrane</keyword>
<dbReference type="InterPro" id="IPR002810">
    <property type="entry name" value="NfeD-like_C"/>
</dbReference>
<dbReference type="InterPro" id="IPR012340">
    <property type="entry name" value="NA-bd_OB-fold"/>
</dbReference>
<dbReference type="SUPFAM" id="SSF141322">
    <property type="entry name" value="NfeD domain-like"/>
    <property type="match status" value="1"/>
</dbReference>
<keyword evidence="9" id="KW-1185">Reference proteome</keyword>
<evidence type="ECO:0000256" key="4">
    <source>
        <dbReference type="ARBA" id="ARBA00023136"/>
    </source>
</evidence>
<accession>A0A286RK68</accession>
<feature type="compositionally biased region" description="Basic and acidic residues" evidence="5">
    <location>
        <begin position="163"/>
        <end position="172"/>
    </location>
</feature>
<reference evidence="8 9" key="1">
    <citation type="journal article" name="Front. Microbiol.">
        <title>Sugar Metabolism of the First Thermophilic Planctomycete Thermogutta terrifontis: Comparative Genomic and Transcriptomic Approaches.</title>
        <authorList>
            <person name="Elcheninov A.G."/>
            <person name="Menzel P."/>
            <person name="Gudbergsdottir S.R."/>
            <person name="Slesarev A.I."/>
            <person name="Kadnikov V.V."/>
            <person name="Krogh A."/>
            <person name="Bonch-Osmolovskaya E.A."/>
            <person name="Peng X."/>
            <person name="Kublanov I.V."/>
        </authorList>
    </citation>
    <scope>NUCLEOTIDE SEQUENCE [LARGE SCALE GENOMIC DNA]</scope>
    <source>
        <strain evidence="8 9">R1</strain>
    </source>
</reference>
<dbReference type="EMBL" id="CP018477">
    <property type="protein sequence ID" value="ASV76365.1"/>
    <property type="molecule type" value="Genomic_DNA"/>
</dbReference>
<feature type="region of interest" description="Disordered" evidence="5">
    <location>
        <begin position="163"/>
        <end position="196"/>
    </location>
</feature>
<dbReference type="Proteomes" id="UP000215086">
    <property type="component" value="Chromosome"/>
</dbReference>
<evidence type="ECO:0000256" key="2">
    <source>
        <dbReference type="ARBA" id="ARBA00022692"/>
    </source>
</evidence>
<dbReference type="RefSeq" id="WP_095416166.1">
    <property type="nucleotide sequence ID" value="NZ_CP018477.1"/>
</dbReference>
<dbReference type="KEGG" id="ttf:THTE_3764"/>
<gene>
    <name evidence="8" type="ORF">THTE_3764</name>
</gene>
<name>A0A286RK68_9BACT</name>
<evidence type="ECO:0000259" key="7">
    <source>
        <dbReference type="Pfam" id="PF01957"/>
    </source>
</evidence>
<sequence>MNTWLWPVLLMLTGLFLAILELFFVSHGILTFLSLCAVVGAIATGFMYSTGLGVALLLVSVFGIPAFVILAVYLWPKTPVGKRVMLPPPQVEACLPDNPKLRELRSLVGRVGKTKSPMLPAGVVVIDGRSYDAVSDGFPIEADQWVRVVNVFGSWITVRKLEEGEQPVDQKPEQQPGENWREKPIDEIGLDPFATA</sequence>
<dbReference type="InterPro" id="IPR052165">
    <property type="entry name" value="Membrane_assoc_protease"/>
</dbReference>
<dbReference type="PANTHER" id="PTHR33507:SF4">
    <property type="entry name" value="NODULATION COMPETITIVENESS PROTEIN NFED"/>
    <property type="match status" value="1"/>
</dbReference>
<protein>
    <recommendedName>
        <fullName evidence="7">NfeD-like C-terminal domain-containing protein</fullName>
    </recommendedName>
</protein>